<dbReference type="Gene3D" id="3.40.50.1010">
    <property type="entry name" value="5'-nuclease"/>
    <property type="match status" value="1"/>
</dbReference>
<organism evidence="3 4">
    <name type="scientific">Candidatus Curtissbacteria bacterium RIFCSPLOWO2_02_FULL_40_13b</name>
    <dbReference type="NCBI Taxonomy" id="1797733"/>
    <lineage>
        <taxon>Bacteria</taxon>
        <taxon>Candidatus Curtissiibacteriota</taxon>
    </lineage>
</organism>
<dbReference type="EMBL" id="MFBW01000047">
    <property type="protein sequence ID" value="OGE06371.1"/>
    <property type="molecule type" value="Genomic_DNA"/>
</dbReference>
<proteinExistence type="predicted"/>
<evidence type="ECO:0000313" key="3">
    <source>
        <dbReference type="EMBL" id="OGE06371.1"/>
    </source>
</evidence>
<evidence type="ECO:0000256" key="1">
    <source>
        <dbReference type="ARBA" id="ARBA00022842"/>
    </source>
</evidence>
<accession>A0A1F5HQD8</accession>
<gene>
    <name evidence="3" type="ORF">A3I53_00725</name>
</gene>
<comment type="caution">
    <text evidence="3">The sequence shown here is derived from an EMBL/GenBank/DDBJ whole genome shotgun (WGS) entry which is preliminary data.</text>
</comment>
<dbReference type="PANTHER" id="PTHR35901:SF1">
    <property type="entry name" value="EXONUCLEASE VAPC9"/>
    <property type="match status" value="1"/>
</dbReference>
<dbReference type="InterPro" id="IPR029060">
    <property type="entry name" value="PIN-like_dom_sf"/>
</dbReference>
<dbReference type="Pfam" id="PF01850">
    <property type="entry name" value="PIN"/>
    <property type="match status" value="1"/>
</dbReference>
<dbReference type="Proteomes" id="UP000178845">
    <property type="component" value="Unassembled WGS sequence"/>
</dbReference>
<sequence>MKLIVIDSSVTVKWINQINEKFLDQADKLLKDAQSGSISLLAPELSKYEIGNALLKKGLEFSLASESFATIYQLPITFIQESEKLAKETYKVAQQVGVTYYDASFIALAKQEHATLITDNPKHQKKTTEIKVESLADY</sequence>
<dbReference type="InterPro" id="IPR051619">
    <property type="entry name" value="TypeII_TA_RNase_PINc/VapC"/>
</dbReference>
<keyword evidence="1" id="KW-0460">Magnesium</keyword>
<dbReference type="AlphaFoldDB" id="A0A1F5HQD8"/>
<feature type="domain" description="PIN" evidence="2">
    <location>
        <begin position="4"/>
        <end position="125"/>
    </location>
</feature>
<dbReference type="CDD" id="cd09873">
    <property type="entry name" value="PIN_Pae0151-like"/>
    <property type="match status" value="1"/>
</dbReference>
<evidence type="ECO:0000259" key="2">
    <source>
        <dbReference type="Pfam" id="PF01850"/>
    </source>
</evidence>
<reference evidence="3 4" key="1">
    <citation type="journal article" date="2016" name="Nat. Commun.">
        <title>Thousands of microbial genomes shed light on interconnected biogeochemical processes in an aquifer system.</title>
        <authorList>
            <person name="Anantharaman K."/>
            <person name="Brown C.T."/>
            <person name="Hug L.A."/>
            <person name="Sharon I."/>
            <person name="Castelle C.J."/>
            <person name="Probst A.J."/>
            <person name="Thomas B.C."/>
            <person name="Singh A."/>
            <person name="Wilkins M.J."/>
            <person name="Karaoz U."/>
            <person name="Brodie E.L."/>
            <person name="Williams K.H."/>
            <person name="Hubbard S.S."/>
            <person name="Banfield J.F."/>
        </authorList>
    </citation>
    <scope>NUCLEOTIDE SEQUENCE [LARGE SCALE GENOMIC DNA]</scope>
</reference>
<dbReference type="InterPro" id="IPR002716">
    <property type="entry name" value="PIN_dom"/>
</dbReference>
<name>A0A1F5HQD8_9BACT</name>
<dbReference type="SUPFAM" id="SSF88723">
    <property type="entry name" value="PIN domain-like"/>
    <property type="match status" value="1"/>
</dbReference>
<dbReference type="InterPro" id="IPR044153">
    <property type="entry name" value="PIN_Pae0151-like"/>
</dbReference>
<dbReference type="PANTHER" id="PTHR35901">
    <property type="entry name" value="RIBONUCLEASE VAPC3"/>
    <property type="match status" value="1"/>
</dbReference>
<protein>
    <recommendedName>
        <fullName evidence="2">PIN domain-containing protein</fullName>
    </recommendedName>
</protein>
<evidence type="ECO:0000313" key="4">
    <source>
        <dbReference type="Proteomes" id="UP000178845"/>
    </source>
</evidence>